<reference evidence="2 3" key="1">
    <citation type="submission" date="2019-01" db="EMBL/GenBank/DDBJ databases">
        <title>Ktedonosporobacter rubrisoli SCAWS-G2.</title>
        <authorList>
            <person name="Huang Y."/>
            <person name="Yan B."/>
        </authorList>
    </citation>
    <scope>NUCLEOTIDE SEQUENCE [LARGE SCALE GENOMIC DNA]</scope>
    <source>
        <strain evidence="2 3">SCAWS-G2</strain>
    </source>
</reference>
<dbReference type="Proteomes" id="UP000290365">
    <property type="component" value="Chromosome"/>
</dbReference>
<evidence type="ECO:0000313" key="3">
    <source>
        <dbReference type="Proteomes" id="UP000290365"/>
    </source>
</evidence>
<dbReference type="GO" id="GO:0003677">
    <property type="term" value="F:DNA binding"/>
    <property type="evidence" value="ECO:0007669"/>
    <property type="project" value="InterPro"/>
</dbReference>
<dbReference type="EMBL" id="CP035758">
    <property type="protein sequence ID" value="QBD79005.1"/>
    <property type="molecule type" value="Genomic_DNA"/>
</dbReference>
<evidence type="ECO:0000313" key="2">
    <source>
        <dbReference type="EMBL" id="QBD79005.1"/>
    </source>
</evidence>
<dbReference type="PROSITE" id="PS50943">
    <property type="entry name" value="HTH_CROC1"/>
    <property type="match status" value="1"/>
</dbReference>
<dbReference type="Gene3D" id="1.10.260.40">
    <property type="entry name" value="lambda repressor-like DNA-binding domains"/>
    <property type="match status" value="2"/>
</dbReference>
<dbReference type="InterPro" id="IPR011990">
    <property type="entry name" value="TPR-like_helical_dom_sf"/>
</dbReference>
<accession>A0A4P6JUI0</accession>
<dbReference type="InterPro" id="IPR001387">
    <property type="entry name" value="Cro/C1-type_HTH"/>
</dbReference>
<dbReference type="Gene3D" id="1.25.40.10">
    <property type="entry name" value="Tetratricopeptide repeat domain"/>
    <property type="match status" value="1"/>
</dbReference>
<organism evidence="2 3">
    <name type="scientific">Ktedonosporobacter rubrisoli</name>
    <dbReference type="NCBI Taxonomy" id="2509675"/>
    <lineage>
        <taxon>Bacteria</taxon>
        <taxon>Bacillati</taxon>
        <taxon>Chloroflexota</taxon>
        <taxon>Ktedonobacteria</taxon>
        <taxon>Ktedonobacterales</taxon>
        <taxon>Ktedonosporobacteraceae</taxon>
        <taxon>Ktedonosporobacter</taxon>
    </lineage>
</organism>
<dbReference type="RefSeq" id="WP_129890058.1">
    <property type="nucleotide sequence ID" value="NZ_CP035758.1"/>
</dbReference>
<dbReference type="CDD" id="cd00093">
    <property type="entry name" value="HTH_XRE"/>
    <property type="match status" value="2"/>
</dbReference>
<proteinExistence type="predicted"/>
<protein>
    <submittedName>
        <fullName evidence="2">XRE family transcriptional regulator</fullName>
    </submittedName>
</protein>
<dbReference type="OrthoDB" id="140765at2"/>
<dbReference type="KEGG" id="kbs:EPA93_24670"/>
<dbReference type="AlphaFoldDB" id="A0A4P6JUI0"/>
<feature type="domain" description="HTH cro/C1-type" evidence="1">
    <location>
        <begin position="137"/>
        <end position="181"/>
    </location>
</feature>
<name>A0A4P6JUI0_KTERU</name>
<dbReference type="InterPro" id="IPR010982">
    <property type="entry name" value="Lambda_DNA-bd_dom_sf"/>
</dbReference>
<dbReference type="SUPFAM" id="SSF48452">
    <property type="entry name" value="TPR-like"/>
    <property type="match status" value="1"/>
</dbReference>
<dbReference type="SUPFAM" id="SSF47413">
    <property type="entry name" value="lambda repressor-like DNA-binding domains"/>
    <property type="match status" value="2"/>
</dbReference>
<sequence>MQENHWWIKLGFPPFPQGKDGFPCPGPVTRYYRQQTQRADGKPWTQKDLAYTLGISVQQVGNMESHDIGFTLERRRFLAQQFHIPTMLYGIVTLEEVAAQFEECFLLFEKGKDGFPRPGQVTKHYRYLKLHSDERPWTQKDLAYVLEISVQEVGNMENRDTGFTLERRRFLARLFGVPAALYGLITLEEILEHIERQQFPQQHSSVLHSLGSTIDLKEFQIALRKHQNTDHALSAQGAIPELSMRISKLQNAIPSLSGAEKQQGYIVLSNYHQFLALLLRDMQNFSTALPHLDKALLLTSQLAGRQSYELRALALDRRGTVLLDKGMVTGDRQLYIEAADNYKEALRYEAHLSSSVLGALLLRGGHALALIASSEQEHTRALQMIDRATRIARPGDDPYGLKIDRERCHIDKGAALIALGHPQDAIDELTCVADNPTFKRRTAYRDILLAQAYLQKHEYSYAAFLATTALPEIQGINSSINLQRIIDIYQHLKLSPGKDDLEVARLEWRLRAR</sequence>
<keyword evidence="3" id="KW-1185">Reference proteome</keyword>
<gene>
    <name evidence="2" type="ORF">EPA93_24670</name>
</gene>
<evidence type="ECO:0000259" key="1">
    <source>
        <dbReference type="PROSITE" id="PS50943"/>
    </source>
</evidence>